<dbReference type="Gene3D" id="1.10.3630.10">
    <property type="entry name" value="yeast vps74-n-term truncation variant domain like"/>
    <property type="match status" value="1"/>
</dbReference>
<accession>A0ABV0P2C4</accession>
<keyword evidence="4" id="KW-0333">Golgi apparatus</keyword>
<dbReference type="InterPro" id="IPR038261">
    <property type="entry name" value="GPP34-like_sf"/>
</dbReference>
<dbReference type="PANTHER" id="PTHR12704">
    <property type="entry name" value="TRANS-GOLGI PROTEIN GMX33"/>
    <property type="match status" value="1"/>
</dbReference>
<evidence type="ECO:0000313" key="7">
    <source>
        <dbReference type="EMBL" id="MEQ2176622.1"/>
    </source>
</evidence>
<gene>
    <name evidence="7" type="primary">GOLPH3</name>
    <name evidence="7" type="ORF">GOODEAATRI_029864</name>
</gene>
<keyword evidence="8" id="KW-1185">Reference proteome</keyword>
<organism evidence="7 8">
    <name type="scientific">Goodea atripinnis</name>
    <dbReference type="NCBI Taxonomy" id="208336"/>
    <lineage>
        <taxon>Eukaryota</taxon>
        <taxon>Metazoa</taxon>
        <taxon>Chordata</taxon>
        <taxon>Craniata</taxon>
        <taxon>Vertebrata</taxon>
        <taxon>Euteleostomi</taxon>
        <taxon>Actinopterygii</taxon>
        <taxon>Neopterygii</taxon>
        <taxon>Teleostei</taxon>
        <taxon>Neoteleostei</taxon>
        <taxon>Acanthomorphata</taxon>
        <taxon>Ovalentaria</taxon>
        <taxon>Atherinomorphae</taxon>
        <taxon>Cyprinodontiformes</taxon>
        <taxon>Goodeidae</taxon>
        <taxon>Goodea</taxon>
    </lineage>
</organism>
<dbReference type="PANTHER" id="PTHR12704:SF3">
    <property type="entry name" value="GOLGI PHOSPHOPROTEIN 3"/>
    <property type="match status" value="1"/>
</dbReference>
<evidence type="ECO:0000256" key="3">
    <source>
        <dbReference type="ARBA" id="ARBA00007284"/>
    </source>
</evidence>
<feature type="non-terminal residue" evidence="7">
    <location>
        <position position="1"/>
    </location>
</feature>
<evidence type="ECO:0000256" key="6">
    <source>
        <dbReference type="ARBA" id="ARBA00023136"/>
    </source>
</evidence>
<evidence type="ECO:0000256" key="4">
    <source>
        <dbReference type="ARBA" id="ARBA00023034"/>
    </source>
</evidence>
<reference evidence="7 8" key="1">
    <citation type="submission" date="2021-06" db="EMBL/GenBank/DDBJ databases">
        <authorList>
            <person name="Palmer J.M."/>
        </authorList>
    </citation>
    <scope>NUCLEOTIDE SEQUENCE [LARGE SCALE GENOMIC DNA]</scope>
    <source>
        <strain evidence="7 8">GA_2019</strain>
        <tissue evidence="7">Muscle</tissue>
    </source>
</reference>
<evidence type="ECO:0000256" key="1">
    <source>
        <dbReference type="ARBA" id="ARBA00004344"/>
    </source>
</evidence>
<evidence type="ECO:0000256" key="5">
    <source>
        <dbReference type="ARBA" id="ARBA00023121"/>
    </source>
</evidence>
<sequence length="53" mass="5987">GYTSFWNDCISSGLRGCMLIELALRGRLQLEPCGVRRKSLLARKVELFAQCKV</sequence>
<proteinExistence type="inferred from homology"/>
<protein>
    <submittedName>
        <fullName evidence="7">Golgi phosphoprotein 3</fullName>
    </submittedName>
</protein>
<keyword evidence="6" id="KW-0472">Membrane</keyword>
<dbReference type="Proteomes" id="UP001476798">
    <property type="component" value="Unassembled WGS sequence"/>
</dbReference>
<comment type="caution">
    <text evidence="7">The sequence shown here is derived from an EMBL/GenBank/DDBJ whole genome shotgun (WGS) entry which is preliminary data.</text>
</comment>
<keyword evidence="5" id="KW-0446">Lipid-binding</keyword>
<dbReference type="InterPro" id="IPR008628">
    <property type="entry name" value="GPP34-like"/>
</dbReference>
<name>A0ABV0P2C4_9TELE</name>
<evidence type="ECO:0000256" key="2">
    <source>
        <dbReference type="ARBA" id="ARBA00004546"/>
    </source>
</evidence>
<comment type="subcellular location">
    <subcellularLocation>
        <location evidence="1">Golgi apparatus</location>
        <location evidence="1">Golgi stack membrane</location>
        <topology evidence="1">Peripheral membrane protein</topology>
        <orientation evidence="1">Cytoplasmic side</orientation>
    </subcellularLocation>
    <subcellularLocation>
        <location evidence="2">Golgi apparatus</location>
        <location evidence="2">trans-Golgi network membrane</location>
        <topology evidence="2">Peripheral membrane protein</topology>
        <orientation evidence="2">Cytoplasmic side</orientation>
    </subcellularLocation>
</comment>
<dbReference type="Pfam" id="PF05719">
    <property type="entry name" value="GPP34"/>
    <property type="match status" value="1"/>
</dbReference>
<dbReference type="EMBL" id="JAHRIO010054516">
    <property type="protein sequence ID" value="MEQ2176622.1"/>
    <property type="molecule type" value="Genomic_DNA"/>
</dbReference>
<comment type="similarity">
    <text evidence="3">Belongs to the GOLPH3/VPS74 family.</text>
</comment>
<evidence type="ECO:0000313" key="8">
    <source>
        <dbReference type="Proteomes" id="UP001476798"/>
    </source>
</evidence>